<dbReference type="InterPro" id="IPR039847">
    <property type="entry name" value="Ubox5"/>
</dbReference>
<comment type="caution">
    <text evidence="8">The sequence shown here is derived from an EMBL/GenBank/DDBJ whole genome shotgun (WGS) entry which is preliminary data.</text>
</comment>
<feature type="region of interest" description="Disordered" evidence="5">
    <location>
        <begin position="455"/>
        <end position="517"/>
    </location>
</feature>
<feature type="compositionally biased region" description="Basic and acidic residues" evidence="5">
    <location>
        <begin position="476"/>
        <end position="494"/>
    </location>
</feature>
<keyword evidence="1" id="KW-0479">Metal-binding</keyword>
<dbReference type="PANTHER" id="PTHR13492:SF2">
    <property type="entry name" value="RING FINGER PROTEIN 37"/>
    <property type="match status" value="1"/>
</dbReference>
<evidence type="ECO:0008006" key="10">
    <source>
        <dbReference type="Google" id="ProtNLM"/>
    </source>
</evidence>
<feature type="compositionally biased region" description="Polar residues" evidence="5">
    <location>
        <begin position="457"/>
        <end position="471"/>
    </location>
</feature>
<dbReference type="Pfam" id="PF13445">
    <property type="entry name" value="zf-RING_UBOX"/>
    <property type="match status" value="1"/>
</dbReference>
<dbReference type="EMBL" id="SWLE01000017">
    <property type="protein sequence ID" value="TNM89899.1"/>
    <property type="molecule type" value="Genomic_DNA"/>
</dbReference>
<dbReference type="InterPro" id="IPR001841">
    <property type="entry name" value="Znf_RING"/>
</dbReference>
<dbReference type="Proteomes" id="UP000516260">
    <property type="component" value="Chromosome 4"/>
</dbReference>
<dbReference type="InterPro" id="IPR003613">
    <property type="entry name" value="Ubox_domain"/>
</dbReference>
<dbReference type="CDD" id="cd16660">
    <property type="entry name" value="RING-Ubox_RNF37"/>
    <property type="match status" value="1"/>
</dbReference>
<keyword evidence="9" id="KW-1185">Reference proteome</keyword>
<evidence type="ECO:0000256" key="5">
    <source>
        <dbReference type="SAM" id="MobiDB-lite"/>
    </source>
</evidence>
<evidence type="ECO:0000259" key="6">
    <source>
        <dbReference type="PROSITE" id="PS50089"/>
    </source>
</evidence>
<dbReference type="InterPro" id="IPR027370">
    <property type="entry name" value="Znf-RING_euk"/>
</dbReference>
<dbReference type="InterPro" id="IPR039925">
    <property type="entry name" value="RNF37_RING-Ubox"/>
</dbReference>
<evidence type="ECO:0000256" key="4">
    <source>
        <dbReference type="PROSITE-ProRule" id="PRU00175"/>
    </source>
</evidence>
<evidence type="ECO:0000256" key="3">
    <source>
        <dbReference type="ARBA" id="ARBA00022833"/>
    </source>
</evidence>
<evidence type="ECO:0000313" key="8">
    <source>
        <dbReference type="EMBL" id="TNM89899.1"/>
    </source>
</evidence>
<sequence length="640" mass="70529">MVLNLCLPDFNTTVHCNKLCADGYDVTNLVSAEPAVRRRGFKLEYFLRPPVQVTLKFGFLVELCRLDVELWPWGMDQGQACKRLEISTSSDRAQDQKRFHKNDRVKMQMRDQHQDTRGVRSSKMFPGQQWSLQAQQWGDEALPEPQQVTSASLKTESSSSEAQFKLVGRCELREDTRVSFSNLSYGPRPPFPSLPPPHPAGCRQEELWSRGPLSLGAVTQLRVTIAFGGAASALGFKALAVWGQPARCCPAEELERIKTIHEACGRQPPSPGLFVPSVSQRKPPVKAVIPLRCVFHRQQLFKSLKPLLCVIMGRSLSDSSTDSIPDDFLDPITQEVMVLPMLLPSGMSVDNSTLEEHQKREATWGRAPSDPFTGVPFTSVSRPVPNPQLKSRIDHFLLRNGLTGLNGRLGRRGEGEHPQASRLVPSAMDVSPESSHHNKNASDNLVIQFDADARAGVSQTENRPADETSQTSKRRSLLERGLKRHLDAEAEDRWTAANQPPKRQRGDALPSCSSSHEERLSASLDDALVSVLRGRPSFTSNLSLQRRLAPDSADPEPAHSCQATSAGPAGGKMCSACSCSMSVYSKSTPSVYRLACGHLLCRSCLHSESQQVDAAGLSNHVRCPACRSATPRCDVVRVHR</sequence>
<dbReference type="PANTHER" id="PTHR13492">
    <property type="entry name" value="RING FINGER PROTEIN 37"/>
    <property type="match status" value="1"/>
</dbReference>
<feature type="region of interest" description="Disordered" evidence="5">
    <location>
        <begin position="543"/>
        <end position="567"/>
    </location>
</feature>
<dbReference type="Gene3D" id="3.30.40.10">
    <property type="entry name" value="Zinc/RING finger domain, C3HC4 (zinc finger)"/>
    <property type="match status" value="2"/>
</dbReference>
<organism evidence="8 9">
    <name type="scientific">Takifugu bimaculatus</name>
    <dbReference type="NCBI Taxonomy" id="433685"/>
    <lineage>
        <taxon>Eukaryota</taxon>
        <taxon>Metazoa</taxon>
        <taxon>Chordata</taxon>
        <taxon>Craniata</taxon>
        <taxon>Vertebrata</taxon>
        <taxon>Euteleostomi</taxon>
        <taxon>Actinopterygii</taxon>
        <taxon>Neopterygii</taxon>
        <taxon>Teleostei</taxon>
        <taxon>Neoteleostei</taxon>
        <taxon>Acanthomorphata</taxon>
        <taxon>Eupercaria</taxon>
        <taxon>Tetraodontiformes</taxon>
        <taxon>Tetradontoidea</taxon>
        <taxon>Tetraodontidae</taxon>
        <taxon>Takifugu</taxon>
    </lineage>
</organism>
<dbReference type="PROSITE" id="PS50089">
    <property type="entry name" value="ZF_RING_2"/>
    <property type="match status" value="1"/>
</dbReference>
<dbReference type="GO" id="GO:0034450">
    <property type="term" value="F:ubiquitin-ubiquitin ligase activity"/>
    <property type="evidence" value="ECO:0007669"/>
    <property type="project" value="TreeGrafter"/>
</dbReference>
<dbReference type="InterPro" id="IPR045696">
    <property type="entry name" value="Ubox5_N"/>
</dbReference>
<evidence type="ECO:0000256" key="1">
    <source>
        <dbReference type="ARBA" id="ARBA00022723"/>
    </source>
</evidence>
<dbReference type="AlphaFoldDB" id="A0A4Z2BD72"/>
<gene>
    <name evidence="8" type="ORF">fugu_004133</name>
</gene>
<feature type="region of interest" description="Disordered" evidence="5">
    <location>
        <begin position="406"/>
        <end position="442"/>
    </location>
</feature>
<dbReference type="Pfam" id="PF19318">
    <property type="entry name" value="DUF5918"/>
    <property type="match status" value="2"/>
</dbReference>
<dbReference type="GO" id="GO:0000209">
    <property type="term" value="P:protein polyubiquitination"/>
    <property type="evidence" value="ECO:0007669"/>
    <property type="project" value="TreeGrafter"/>
</dbReference>
<evidence type="ECO:0000259" key="7">
    <source>
        <dbReference type="PROSITE" id="PS51698"/>
    </source>
</evidence>
<accession>A0A4Z2BD72</accession>
<evidence type="ECO:0000313" key="9">
    <source>
        <dbReference type="Proteomes" id="UP000516260"/>
    </source>
</evidence>
<dbReference type="SUPFAM" id="SSF57850">
    <property type="entry name" value="RING/U-box"/>
    <property type="match status" value="2"/>
</dbReference>
<keyword evidence="2 4" id="KW-0863">Zinc-finger</keyword>
<proteinExistence type="predicted"/>
<feature type="region of interest" description="Disordered" evidence="5">
    <location>
        <begin position="92"/>
        <end position="125"/>
    </location>
</feature>
<reference evidence="8 9" key="1">
    <citation type="submission" date="2019-04" db="EMBL/GenBank/DDBJ databases">
        <title>The sequence and de novo assembly of Takifugu bimaculatus genome using PacBio and Hi-C technologies.</title>
        <authorList>
            <person name="Xu P."/>
            <person name="Liu B."/>
            <person name="Zhou Z."/>
        </authorList>
    </citation>
    <scope>NUCLEOTIDE SEQUENCE [LARGE SCALE GENOMIC DNA]</scope>
    <source>
        <strain evidence="8">TB-2018</strain>
        <tissue evidence="8">Muscle</tissue>
    </source>
</reference>
<feature type="domain" description="U-box" evidence="7">
    <location>
        <begin position="323"/>
        <end position="403"/>
    </location>
</feature>
<dbReference type="SMART" id="SM00504">
    <property type="entry name" value="Ubox"/>
    <property type="match status" value="1"/>
</dbReference>
<evidence type="ECO:0000256" key="2">
    <source>
        <dbReference type="ARBA" id="ARBA00022771"/>
    </source>
</evidence>
<dbReference type="InterPro" id="IPR013083">
    <property type="entry name" value="Znf_RING/FYVE/PHD"/>
</dbReference>
<feature type="domain" description="RING-type" evidence="6">
    <location>
        <begin position="574"/>
        <end position="627"/>
    </location>
</feature>
<feature type="compositionally biased region" description="Basic and acidic residues" evidence="5">
    <location>
        <begin position="92"/>
        <end position="118"/>
    </location>
</feature>
<dbReference type="GO" id="GO:0031625">
    <property type="term" value="F:ubiquitin protein ligase binding"/>
    <property type="evidence" value="ECO:0007669"/>
    <property type="project" value="TreeGrafter"/>
</dbReference>
<dbReference type="PROSITE" id="PS00518">
    <property type="entry name" value="ZF_RING_1"/>
    <property type="match status" value="1"/>
</dbReference>
<dbReference type="FunFam" id="3.30.40.10:FF:000163">
    <property type="entry name" value="Putative ring finger protein 37"/>
    <property type="match status" value="1"/>
</dbReference>
<dbReference type="PROSITE" id="PS51698">
    <property type="entry name" value="U_BOX"/>
    <property type="match status" value="1"/>
</dbReference>
<name>A0A4Z2BD72_9TELE</name>
<dbReference type="Pfam" id="PF04564">
    <property type="entry name" value="U-box"/>
    <property type="match status" value="1"/>
</dbReference>
<dbReference type="InterPro" id="IPR017907">
    <property type="entry name" value="Znf_RING_CS"/>
</dbReference>
<dbReference type="GO" id="GO:0005634">
    <property type="term" value="C:nucleus"/>
    <property type="evidence" value="ECO:0007669"/>
    <property type="project" value="TreeGrafter"/>
</dbReference>
<protein>
    <recommendedName>
        <fullName evidence="10">U-box domain-containing protein</fullName>
    </recommendedName>
</protein>
<dbReference type="GO" id="GO:0008270">
    <property type="term" value="F:zinc ion binding"/>
    <property type="evidence" value="ECO:0007669"/>
    <property type="project" value="UniProtKB-KW"/>
</dbReference>
<keyword evidence="3" id="KW-0862">Zinc</keyword>